<evidence type="ECO:0000313" key="2">
    <source>
        <dbReference type="Proteomes" id="UP001139369"/>
    </source>
</evidence>
<organism evidence="1 2">
    <name type="scientific">Polaribacter marinus</name>
    <dbReference type="NCBI Taxonomy" id="2916838"/>
    <lineage>
        <taxon>Bacteria</taxon>
        <taxon>Pseudomonadati</taxon>
        <taxon>Bacteroidota</taxon>
        <taxon>Flavobacteriia</taxon>
        <taxon>Flavobacteriales</taxon>
        <taxon>Flavobacteriaceae</taxon>
    </lineage>
</organism>
<protein>
    <submittedName>
        <fullName evidence="1">Uncharacterized protein</fullName>
    </submittedName>
</protein>
<reference evidence="1" key="1">
    <citation type="submission" date="2022-02" db="EMBL/GenBank/DDBJ databases">
        <title>Polaribacter sp. MSW13, isolated from seawater.</title>
        <authorList>
            <person name="Kristyanto S."/>
            <person name="Jung J."/>
            <person name="Jeon C.O."/>
        </authorList>
    </citation>
    <scope>NUCLEOTIDE SEQUENCE</scope>
    <source>
        <strain evidence="1">MSW13</strain>
    </source>
</reference>
<comment type="caution">
    <text evidence="1">The sequence shown here is derived from an EMBL/GenBank/DDBJ whole genome shotgun (WGS) entry which is preliminary data.</text>
</comment>
<dbReference type="RefSeq" id="WP_242179679.1">
    <property type="nucleotide sequence ID" value="NZ_JAKQYM010000038.1"/>
</dbReference>
<evidence type="ECO:0000313" key="1">
    <source>
        <dbReference type="EMBL" id="MCI2230524.1"/>
    </source>
</evidence>
<dbReference type="AlphaFoldDB" id="A0A9X1VPR0"/>
<proteinExistence type="predicted"/>
<accession>A0A9X1VPR0</accession>
<sequence length="191" mass="22941">MNDKIKDFYENQKFARITRKVADDWDEISRGYIVDFSPEFIVLQECDDFELKGYNILPIKDFTEIRFNNNDKYYDKIMTLENEKKNIGIKTKLDLTDWKTIFKSLRKNKRNVAVYCENPEFDTFTIGPIKRITEKSVFIQYFNATGILDEKPTKIELKNITKILFDDRYIDIFSKYLRERRKKTTGNTVYN</sequence>
<keyword evidence="2" id="KW-1185">Reference proteome</keyword>
<gene>
    <name evidence="1" type="ORF">MC378_15215</name>
</gene>
<name>A0A9X1VPR0_9FLAO</name>
<dbReference type="Proteomes" id="UP001139369">
    <property type="component" value="Unassembled WGS sequence"/>
</dbReference>
<dbReference type="EMBL" id="JAKQYM010000038">
    <property type="protein sequence ID" value="MCI2230524.1"/>
    <property type="molecule type" value="Genomic_DNA"/>
</dbReference>